<evidence type="ECO:0000313" key="2">
    <source>
        <dbReference type="Proteomes" id="UP000626109"/>
    </source>
</evidence>
<dbReference type="Gene3D" id="1.25.40.10">
    <property type="entry name" value="Tetratricopeptide repeat domain"/>
    <property type="match status" value="1"/>
</dbReference>
<dbReference type="Proteomes" id="UP000626109">
    <property type="component" value="Unassembled WGS sequence"/>
</dbReference>
<gene>
    <name evidence="1" type="ORF">PGLA2088_LOCUS1666</name>
</gene>
<feature type="non-terminal residue" evidence="1">
    <location>
        <position position="1"/>
    </location>
</feature>
<dbReference type="InterPro" id="IPR011990">
    <property type="entry name" value="TPR-like_helical_dom_sf"/>
</dbReference>
<evidence type="ECO:0000313" key="1">
    <source>
        <dbReference type="EMBL" id="CAE8637132.1"/>
    </source>
</evidence>
<proteinExistence type="predicted"/>
<protein>
    <recommendedName>
        <fullName evidence="3">Pentatricopeptide repeat-containing protein</fullName>
    </recommendedName>
</protein>
<organism evidence="1 2">
    <name type="scientific">Polarella glacialis</name>
    <name type="common">Dinoflagellate</name>
    <dbReference type="NCBI Taxonomy" id="89957"/>
    <lineage>
        <taxon>Eukaryota</taxon>
        <taxon>Sar</taxon>
        <taxon>Alveolata</taxon>
        <taxon>Dinophyceae</taxon>
        <taxon>Suessiales</taxon>
        <taxon>Suessiaceae</taxon>
        <taxon>Polarella</taxon>
    </lineage>
</organism>
<evidence type="ECO:0008006" key="3">
    <source>
        <dbReference type="Google" id="ProtNLM"/>
    </source>
</evidence>
<dbReference type="AlphaFoldDB" id="A0A813HHS6"/>
<name>A0A813HHS6_POLGL</name>
<dbReference type="EMBL" id="CAJNNW010001326">
    <property type="protein sequence ID" value="CAE8637132.1"/>
    <property type="molecule type" value="Genomic_DNA"/>
</dbReference>
<sequence length="53" mass="6020">SSFAECLRACERVSLWERSVALFESMERWHIMPNSSCANAVIGACDKAGEWRQ</sequence>
<feature type="non-terminal residue" evidence="1">
    <location>
        <position position="53"/>
    </location>
</feature>
<accession>A0A813HHS6</accession>
<comment type="caution">
    <text evidence="1">The sequence shown here is derived from an EMBL/GenBank/DDBJ whole genome shotgun (WGS) entry which is preliminary data.</text>
</comment>
<reference evidence="1" key="1">
    <citation type="submission" date="2021-02" db="EMBL/GenBank/DDBJ databases">
        <authorList>
            <person name="Dougan E. K."/>
            <person name="Rhodes N."/>
            <person name="Thang M."/>
            <person name="Chan C."/>
        </authorList>
    </citation>
    <scope>NUCLEOTIDE SEQUENCE</scope>
</reference>